<evidence type="ECO:0000313" key="2">
    <source>
        <dbReference type="Proteomes" id="UP000603056"/>
    </source>
</evidence>
<dbReference type="Gene3D" id="3.30.420.10">
    <property type="entry name" value="Ribonuclease H-like superfamily/Ribonuclease H"/>
    <property type="match status" value="1"/>
</dbReference>
<dbReference type="EMBL" id="CAJHIP010000028">
    <property type="protein sequence ID" value="CAD6493694.1"/>
    <property type="molecule type" value="Genomic_DNA"/>
</dbReference>
<reference evidence="1" key="1">
    <citation type="submission" date="2020-10" db="EMBL/GenBank/DDBJ databases">
        <authorList>
            <person name="Hahn C.J."/>
            <person name="Laso-Perez R."/>
            <person name="Vulcano F."/>
            <person name="Vaziourakis K.-M."/>
            <person name="Stokke R."/>
            <person name="Steen I.H."/>
            <person name="Teske A."/>
            <person name="Boetius A."/>
            <person name="Liebeke M."/>
            <person name="Amann R."/>
            <person name="Knittel K."/>
        </authorList>
    </citation>
    <scope>NUCLEOTIDE SEQUENCE</scope>
    <source>
        <strain evidence="1">Gfbio:e3339647-f889-4370-9287-4fb5cb688e4c:AG394J04_GoMArc1</strain>
    </source>
</reference>
<comment type="caution">
    <text evidence="1">The sequence shown here is derived from an EMBL/GenBank/DDBJ whole genome shotgun (WGS) entry which is preliminary data.</text>
</comment>
<dbReference type="SUPFAM" id="SSF53098">
    <property type="entry name" value="Ribonuclease H-like"/>
    <property type="match status" value="1"/>
</dbReference>
<evidence type="ECO:0000313" key="1">
    <source>
        <dbReference type="EMBL" id="CAD6493694.1"/>
    </source>
</evidence>
<dbReference type="Proteomes" id="UP000603056">
    <property type="component" value="Unassembled WGS sequence"/>
</dbReference>
<dbReference type="GO" id="GO:0003676">
    <property type="term" value="F:nucleic acid binding"/>
    <property type="evidence" value="ECO:0007669"/>
    <property type="project" value="InterPro"/>
</dbReference>
<organism evidence="1 2">
    <name type="scientific">Candidatus Argoarchaeum ethanivorans</name>
    <dbReference type="NCBI Taxonomy" id="2608793"/>
    <lineage>
        <taxon>Archaea</taxon>
        <taxon>Methanobacteriati</taxon>
        <taxon>Methanobacteriota</taxon>
        <taxon>Stenosarchaea group</taxon>
        <taxon>Methanomicrobia</taxon>
        <taxon>Methanosarcinales</taxon>
        <taxon>Methanosarcinales incertae sedis</taxon>
        <taxon>GOM Arc I cluster</taxon>
        <taxon>Candidatus Argoarchaeum</taxon>
    </lineage>
</organism>
<proteinExistence type="predicted"/>
<dbReference type="InterPro" id="IPR036397">
    <property type="entry name" value="RNaseH_sf"/>
</dbReference>
<protein>
    <submittedName>
        <fullName evidence="1">Uncharacterized protein</fullName>
    </submittedName>
</protein>
<sequence>MRIRRTKTAGVKVRFEAFLKEHDIKHIKARVKHPQTNGKVEKWYDLYEKQRSEFLSFGLWLLFRYRVLVPLGYNLFNSLRSFDDVNTCHSFQFFCVFNINVAHGES</sequence>
<name>A0A811T8R5_9EURY</name>
<dbReference type="InterPro" id="IPR012337">
    <property type="entry name" value="RNaseH-like_sf"/>
</dbReference>
<dbReference type="AlphaFoldDB" id="A0A811T8R5"/>
<accession>A0A811T8R5</accession>
<gene>
    <name evidence="1" type="ORF">FFODKBPE_00551</name>
</gene>